<evidence type="ECO:0000256" key="3">
    <source>
        <dbReference type="ARBA" id="ARBA00011738"/>
    </source>
</evidence>
<evidence type="ECO:0000256" key="6">
    <source>
        <dbReference type="ARBA" id="ARBA00022741"/>
    </source>
</evidence>
<protein>
    <recommendedName>
        <fullName evidence="4">6-carboxyhexanoate--CoA ligase</fullName>
        <ecNumber evidence="4">6.2.1.14</ecNumber>
    </recommendedName>
</protein>
<dbReference type="STRING" id="1229783.C273_05967"/>
<dbReference type="GO" id="GO:0042410">
    <property type="term" value="F:6-carboxyhexanoate-CoA ligase activity"/>
    <property type="evidence" value="ECO:0007669"/>
    <property type="project" value="UniProtKB-EC"/>
</dbReference>
<name>K9ALP8_9STAP</name>
<dbReference type="EMBL" id="AMSQ01000007">
    <property type="protein sequence ID" value="EKU48229.1"/>
    <property type="molecule type" value="Genomic_DNA"/>
</dbReference>
<dbReference type="InterPro" id="IPR005499">
    <property type="entry name" value="BioW"/>
</dbReference>
<keyword evidence="7" id="KW-0093">Biotin biosynthesis</keyword>
<keyword evidence="8" id="KW-0067">ATP-binding</keyword>
<comment type="catalytic activity">
    <reaction evidence="10">
        <text>heptanedioate + ATP + CoA = 6-carboxyhexanoyl-CoA + AMP + diphosphate</text>
        <dbReference type="Rhea" id="RHEA:14781"/>
        <dbReference type="ChEBI" id="CHEBI:30616"/>
        <dbReference type="ChEBI" id="CHEBI:33019"/>
        <dbReference type="ChEBI" id="CHEBI:36165"/>
        <dbReference type="ChEBI" id="CHEBI:57287"/>
        <dbReference type="ChEBI" id="CHEBI:57360"/>
        <dbReference type="ChEBI" id="CHEBI:456215"/>
        <dbReference type="EC" id="6.2.1.14"/>
    </reaction>
</comment>
<evidence type="ECO:0000256" key="9">
    <source>
        <dbReference type="ARBA" id="ARBA00022842"/>
    </source>
</evidence>
<comment type="subunit">
    <text evidence="3">Homodimer.</text>
</comment>
<evidence type="ECO:0000256" key="8">
    <source>
        <dbReference type="ARBA" id="ARBA00022840"/>
    </source>
</evidence>
<evidence type="ECO:0000256" key="5">
    <source>
        <dbReference type="ARBA" id="ARBA00022598"/>
    </source>
</evidence>
<comment type="caution">
    <text evidence="11">The sequence shown here is derived from an EMBL/GenBank/DDBJ whole genome shotgun (WGS) entry which is preliminary data.</text>
</comment>
<organism evidence="11 12">
    <name type="scientific">Staphylococcus massiliensis S46</name>
    <dbReference type="NCBI Taxonomy" id="1229783"/>
    <lineage>
        <taxon>Bacteria</taxon>
        <taxon>Bacillati</taxon>
        <taxon>Bacillota</taxon>
        <taxon>Bacilli</taxon>
        <taxon>Bacillales</taxon>
        <taxon>Staphylococcaceae</taxon>
        <taxon>Staphylococcus</taxon>
    </lineage>
</organism>
<reference evidence="11 12" key="1">
    <citation type="journal article" date="2013" name="Genome Announc.">
        <title>Genome Sequence of Staphylococcus massiliensis Strain S46, Isolated from the Surface of Healthy Human Skin.</title>
        <authorList>
            <person name="Srivastav R."/>
            <person name="Singh A."/>
            <person name="Jangir P.K."/>
            <person name="Kumari C."/>
            <person name="Muduli S."/>
            <person name="Sharma R."/>
        </authorList>
    </citation>
    <scope>NUCLEOTIDE SEQUENCE [LARGE SCALE GENOMIC DNA]</scope>
    <source>
        <strain evidence="11 12">S46</strain>
    </source>
</reference>
<dbReference type="OrthoDB" id="9792985at2"/>
<proteinExistence type="predicted"/>
<evidence type="ECO:0000313" key="11">
    <source>
        <dbReference type="EMBL" id="EKU48229.1"/>
    </source>
</evidence>
<dbReference type="eggNOG" id="COG1424">
    <property type="taxonomic scope" value="Bacteria"/>
</dbReference>
<dbReference type="UniPathway" id="UPA00999">
    <property type="reaction ID" value="UER00351"/>
</dbReference>
<dbReference type="AlphaFoldDB" id="K9ALP8"/>
<keyword evidence="12" id="KW-1185">Reference proteome</keyword>
<evidence type="ECO:0000256" key="4">
    <source>
        <dbReference type="ARBA" id="ARBA00012984"/>
    </source>
</evidence>
<evidence type="ECO:0000313" key="12">
    <source>
        <dbReference type="Proteomes" id="UP000009885"/>
    </source>
</evidence>
<keyword evidence="9" id="KW-0460">Magnesium</keyword>
<keyword evidence="6" id="KW-0547">Nucleotide-binding</keyword>
<dbReference type="GO" id="GO:0005524">
    <property type="term" value="F:ATP binding"/>
    <property type="evidence" value="ECO:0007669"/>
    <property type="project" value="UniProtKB-KW"/>
</dbReference>
<keyword evidence="5 11" id="KW-0436">Ligase</keyword>
<sequence>MYSIKMRANKDATHISGGETLCSKEQVDQELTALFKKGFQHSNGDADFLNIKVERVATTPVDIPCLHIVDHQVALETLASDHAISAKALETGLAYLHNNTIYRGAIILDKETGERLDNSGSKGIRVTTFGVSDDLKLELSMRYASFMSKRIKEALSLTSCINFSDQVAGELCISDDLNYTTGYFASKTHHYNRLHQVKPENTRVGGRIIFVDHDIDIERYIEFLSNTPKMVVSS</sequence>
<comment type="pathway">
    <text evidence="2">Metabolic intermediate metabolism; pimeloyl-CoA biosynthesis; pimeloyl-CoA from pimelate: step 1/1.</text>
</comment>
<evidence type="ECO:0000256" key="7">
    <source>
        <dbReference type="ARBA" id="ARBA00022756"/>
    </source>
</evidence>
<gene>
    <name evidence="11" type="ORF">C273_05967</name>
</gene>
<dbReference type="NCBIfam" id="NF002360">
    <property type="entry name" value="PRK01322.1"/>
    <property type="match status" value="1"/>
</dbReference>
<dbReference type="Pfam" id="PF03744">
    <property type="entry name" value="BioW"/>
    <property type="match status" value="1"/>
</dbReference>
<evidence type="ECO:0000256" key="10">
    <source>
        <dbReference type="ARBA" id="ARBA00049553"/>
    </source>
</evidence>
<comment type="cofactor">
    <cofactor evidence="1">
        <name>Mg(2+)</name>
        <dbReference type="ChEBI" id="CHEBI:18420"/>
    </cofactor>
</comment>
<evidence type="ECO:0000256" key="1">
    <source>
        <dbReference type="ARBA" id="ARBA00001946"/>
    </source>
</evidence>
<dbReference type="RefSeq" id="WP_009383364.1">
    <property type="nucleotide sequence ID" value="NZ_AMSQ01000007.1"/>
</dbReference>
<accession>K9ALP8</accession>
<dbReference type="GO" id="GO:0009102">
    <property type="term" value="P:biotin biosynthetic process"/>
    <property type="evidence" value="ECO:0007669"/>
    <property type="project" value="UniProtKB-KW"/>
</dbReference>
<dbReference type="PATRIC" id="fig|1229783.3.peg.1208"/>
<dbReference type="Proteomes" id="UP000009885">
    <property type="component" value="Unassembled WGS sequence"/>
</dbReference>
<dbReference type="EC" id="6.2.1.14" evidence="4"/>
<evidence type="ECO:0000256" key="2">
    <source>
        <dbReference type="ARBA" id="ARBA00005075"/>
    </source>
</evidence>